<dbReference type="AlphaFoldDB" id="A0A0W8FLZ6"/>
<evidence type="ECO:0000313" key="10">
    <source>
        <dbReference type="EMBL" id="KUG21958.1"/>
    </source>
</evidence>
<dbReference type="GO" id="GO:0033726">
    <property type="term" value="F:aldehyde ferredoxin oxidoreductase activity"/>
    <property type="evidence" value="ECO:0007669"/>
    <property type="project" value="UniProtKB-EC"/>
</dbReference>
<dbReference type="InterPro" id="IPR051919">
    <property type="entry name" value="W-dependent_AOR"/>
</dbReference>
<dbReference type="PANTHER" id="PTHR30038:SF0">
    <property type="entry name" value="TUNGSTEN-CONTAINING ALDEHYDE FERREDOXIN OXIDOREDUCTASE"/>
    <property type="match status" value="1"/>
</dbReference>
<dbReference type="SUPFAM" id="SSF48310">
    <property type="entry name" value="Aldehyde ferredoxin oxidoreductase, C-terminal domains"/>
    <property type="match status" value="1"/>
</dbReference>
<dbReference type="SMART" id="SM00790">
    <property type="entry name" value="AFOR_N"/>
    <property type="match status" value="1"/>
</dbReference>
<comment type="cofactor">
    <cofactor evidence="8">
        <name>tungstopterin</name>
        <dbReference type="ChEBI" id="CHEBI:30402"/>
    </cofactor>
</comment>
<dbReference type="PANTHER" id="PTHR30038">
    <property type="entry name" value="ALDEHYDE FERREDOXIN OXIDOREDUCTASE"/>
    <property type="match status" value="1"/>
</dbReference>
<gene>
    <name evidence="10" type="ORF">ASZ90_008268</name>
</gene>
<dbReference type="Gene3D" id="1.10.599.10">
    <property type="entry name" value="Aldehyde Ferredoxin Oxidoreductase Protein, subunit A, domain 3"/>
    <property type="match status" value="1"/>
</dbReference>
<sequence>MAETKEKEVSNVKEKNLPEIIGTSNKVLEVDLTARTYTVYQVTDEERKMYLGGKGLGLKLIYDRMPAKIDPFSSENIIAFMPGVLMGTGAPCSGRFSAVTKSPLTGIMDHASCGGPFGMSLKTAGWDGLLVKGKSETPVYLVITSTGVEFKDASHLWGKDAFETQDLLGKNKNAGAAVIGQAGENKVLFANIVSGKRFLGRGGMGAVMGSKNLKAIYAVGGAYKIVAKDKEKFDKVKKLATKRINANSVTSDMLRRFGTDNLVTYTNVAGIMPVRNFASGSSDNAYKLSGEYISENFNTKHHTCKPCTILCGKTGTFNGKQLSVPEYETVGVMGSNLEIFDPVVIAEWNDLCGRFGMDTISMGGTLAWVMEAGEKGLIKTDLKFGSTEGVAQAIEDTACGRGFGQEMGKGSRALSKKYGGEDFAIQVKGMEMAAYDPRGSYGVGLNYAVANRGACHLSSTVMAQENFVHVLDPYSTIGKHVWVKFFEDFYCAMNSLHTCTFTSFAYILENPLTKFSGLFYLKIVMGYLYPVATKIADISIYNKFWSTITGMKMSRSEFLKAGERIHILERYMNNREGITVKDDTLPGRLLKEGRKNDPKGRVVPLEKMLKNYYRIRSYDENGKPTAGIMKKLSIDVR</sequence>
<dbReference type="InterPro" id="IPR036503">
    <property type="entry name" value="Ald_Fedxn_OxRdtase_N_sf"/>
</dbReference>
<reference evidence="10" key="1">
    <citation type="journal article" date="2015" name="Proc. Natl. Acad. Sci. U.S.A.">
        <title>Networks of energetic and metabolic interactions define dynamics in microbial communities.</title>
        <authorList>
            <person name="Embree M."/>
            <person name="Liu J.K."/>
            <person name="Al-Bassam M.M."/>
            <person name="Zengler K."/>
        </authorList>
    </citation>
    <scope>NUCLEOTIDE SEQUENCE</scope>
</reference>
<dbReference type="InterPro" id="IPR036021">
    <property type="entry name" value="Tungsten_al_ferr_oxy-like_C"/>
</dbReference>
<keyword evidence="4" id="KW-0479">Metal-binding</keyword>
<organism evidence="10">
    <name type="scientific">hydrocarbon metagenome</name>
    <dbReference type="NCBI Taxonomy" id="938273"/>
    <lineage>
        <taxon>unclassified sequences</taxon>
        <taxon>metagenomes</taxon>
        <taxon>ecological metagenomes</taxon>
    </lineage>
</organism>
<dbReference type="SUPFAM" id="SSF56228">
    <property type="entry name" value="Aldehyde ferredoxin oxidoreductase, N-terminal domain"/>
    <property type="match status" value="1"/>
</dbReference>
<comment type="caution">
    <text evidence="10">The sequence shown here is derived from an EMBL/GenBank/DDBJ whole genome shotgun (WGS) entry which is preliminary data.</text>
</comment>
<evidence type="ECO:0000259" key="9">
    <source>
        <dbReference type="SMART" id="SM00790"/>
    </source>
</evidence>
<dbReference type="Pfam" id="PF02730">
    <property type="entry name" value="AFOR_N"/>
    <property type="match status" value="1"/>
</dbReference>
<evidence type="ECO:0000256" key="2">
    <source>
        <dbReference type="ARBA" id="ARBA00011032"/>
    </source>
</evidence>
<accession>A0A0W8FLZ6</accession>
<protein>
    <submittedName>
        <fullName evidence="10">Tungsten-containing aldehyde:ferredoxin oxidoreductase</fullName>
        <ecNumber evidence="10">1.2.7.5</ecNumber>
    </submittedName>
</protein>
<evidence type="ECO:0000256" key="5">
    <source>
        <dbReference type="ARBA" id="ARBA00023002"/>
    </source>
</evidence>
<comment type="cofactor">
    <cofactor evidence="1">
        <name>[4Fe-4S] cluster</name>
        <dbReference type="ChEBI" id="CHEBI:49883"/>
    </cofactor>
</comment>
<proteinExistence type="inferred from homology"/>
<evidence type="ECO:0000256" key="6">
    <source>
        <dbReference type="ARBA" id="ARBA00023004"/>
    </source>
</evidence>
<dbReference type="EMBL" id="LNQE01001001">
    <property type="protein sequence ID" value="KUG21958.1"/>
    <property type="molecule type" value="Genomic_DNA"/>
</dbReference>
<keyword evidence="7" id="KW-0411">Iron-sulfur</keyword>
<evidence type="ECO:0000256" key="8">
    <source>
        <dbReference type="ARBA" id="ARBA00049934"/>
    </source>
</evidence>
<evidence type="ECO:0000256" key="7">
    <source>
        <dbReference type="ARBA" id="ARBA00023014"/>
    </source>
</evidence>
<keyword evidence="3" id="KW-0004">4Fe-4S</keyword>
<dbReference type="Gene3D" id="1.10.569.10">
    <property type="entry name" value="Aldehyde Ferredoxin Oxidoreductase Protein, subunit A, domain 2"/>
    <property type="match status" value="1"/>
</dbReference>
<evidence type="ECO:0000256" key="3">
    <source>
        <dbReference type="ARBA" id="ARBA00022485"/>
    </source>
</evidence>
<name>A0A0W8FLZ6_9ZZZZ</name>
<dbReference type="Gene3D" id="3.60.9.10">
    <property type="entry name" value="Aldehyde ferredoxin oxidoreductase, N-terminal domain"/>
    <property type="match status" value="1"/>
</dbReference>
<keyword evidence="5 10" id="KW-0560">Oxidoreductase</keyword>
<evidence type="ECO:0000256" key="4">
    <source>
        <dbReference type="ARBA" id="ARBA00022723"/>
    </source>
</evidence>
<dbReference type="Pfam" id="PF01314">
    <property type="entry name" value="AFOR_C"/>
    <property type="match status" value="1"/>
</dbReference>
<dbReference type="EC" id="1.2.7.5" evidence="10"/>
<dbReference type="InterPro" id="IPR013984">
    <property type="entry name" value="Ald_Fedxn_OxRdtase_dom2"/>
</dbReference>
<comment type="similarity">
    <text evidence="2">Belongs to the AOR/FOR family.</text>
</comment>
<dbReference type="InterPro" id="IPR013983">
    <property type="entry name" value="Ald_Fedxn_OxRdtase_N"/>
</dbReference>
<dbReference type="GO" id="GO:0051539">
    <property type="term" value="F:4 iron, 4 sulfur cluster binding"/>
    <property type="evidence" value="ECO:0007669"/>
    <property type="project" value="UniProtKB-KW"/>
</dbReference>
<dbReference type="InterPro" id="IPR013985">
    <property type="entry name" value="Ald_Fedxn_OxRdtase_dom3"/>
</dbReference>
<feature type="domain" description="Aldehyde ferredoxin oxidoreductase N-terminal" evidence="9">
    <location>
        <begin position="25"/>
        <end position="222"/>
    </location>
</feature>
<dbReference type="GO" id="GO:0009055">
    <property type="term" value="F:electron transfer activity"/>
    <property type="evidence" value="ECO:0007669"/>
    <property type="project" value="InterPro"/>
</dbReference>
<dbReference type="InterPro" id="IPR001203">
    <property type="entry name" value="OxRdtase_Ald_Fedxn_C"/>
</dbReference>
<dbReference type="GO" id="GO:0046872">
    <property type="term" value="F:metal ion binding"/>
    <property type="evidence" value="ECO:0007669"/>
    <property type="project" value="UniProtKB-KW"/>
</dbReference>
<keyword evidence="6" id="KW-0408">Iron</keyword>
<evidence type="ECO:0000256" key="1">
    <source>
        <dbReference type="ARBA" id="ARBA00001966"/>
    </source>
</evidence>